<dbReference type="GO" id="GO:0015562">
    <property type="term" value="F:efflux transmembrane transporter activity"/>
    <property type="evidence" value="ECO:0007669"/>
    <property type="project" value="TreeGrafter"/>
</dbReference>
<sequence>MNNRLFSHTAVILLASLISVTSCKNAQTTSPLRKDIQQSVFANGFVEFDNQYTVSANASGVLYGQQIKEGDSVSAKQILAQINSNSQENQVQQSSFVYKNAAQNALSNSAQLTQIEQQILQASSQLNQDKTNYQRYSELIATNSVSKLDYENAKLQYTNSLHNLDILQKKYTDTKTSLQLNANTSNSQLKSQRAILDNYKAQADGAGVVIAVYRKNGEVLKIGDPIALIGNGSYIIKLYISEDDIVKVSLGQKISVHLNTYADQVFWATVTKIYPGFDNDQQSYTIEAKFDHLPAKMFSGTQLQGNIQTGVIRNALVIPAAYLQKNNTVQLKDGSFKTVTIGVKDDDWVQILSGLSEKDVLKAPKN</sequence>
<evidence type="ECO:0000313" key="2">
    <source>
        <dbReference type="EMBL" id="PZP44270.1"/>
    </source>
</evidence>
<dbReference type="Proteomes" id="UP000249645">
    <property type="component" value="Unassembled WGS sequence"/>
</dbReference>
<dbReference type="Gene3D" id="1.10.287.470">
    <property type="entry name" value="Helix hairpin bin"/>
    <property type="match status" value="1"/>
</dbReference>
<dbReference type="AlphaFoldDB" id="A0A2W5ESF5"/>
<reference evidence="2 3" key="1">
    <citation type="submission" date="2017-11" db="EMBL/GenBank/DDBJ databases">
        <title>Infants hospitalized years apart are colonized by the same room-sourced microbial strains.</title>
        <authorList>
            <person name="Brooks B."/>
            <person name="Olm M.R."/>
            <person name="Firek B.A."/>
            <person name="Baker R."/>
            <person name="Thomas B.C."/>
            <person name="Morowitz M.J."/>
            <person name="Banfield J.F."/>
        </authorList>
    </citation>
    <scope>NUCLEOTIDE SEQUENCE [LARGE SCALE GENOMIC DNA]</scope>
    <source>
        <strain evidence="2">S2_009_000_R2_76</strain>
    </source>
</reference>
<dbReference type="PANTHER" id="PTHR30469:SF33">
    <property type="entry name" value="SLR1207 PROTEIN"/>
    <property type="match status" value="1"/>
</dbReference>
<dbReference type="Gene3D" id="2.40.30.170">
    <property type="match status" value="1"/>
</dbReference>
<keyword evidence="1" id="KW-0732">Signal</keyword>
<dbReference type="PANTHER" id="PTHR30469">
    <property type="entry name" value="MULTIDRUG RESISTANCE PROTEIN MDTA"/>
    <property type="match status" value="1"/>
</dbReference>
<comment type="caution">
    <text evidence="2">The sequence shown here is derived from an EMBL/GenBank/DDBJ whole genome shotgun (WGS) entry which is preliminary data.</text>
</comment>
<evidence type="ECO:0000256" key="1">
    <source>
        <dbReference type="SAM" id="SignalP"/>
    </source>
</evidence>
<dbReference type="Gene3D" id="2.40.50.100">
    <property type="match status" value="1"/>
</dbReference>
<proteinExistence type="predicted"/>
<dbReference type="PROSITE" id="PS51257">
    <property type="entry name" value="PROKAR_LIPOPROTEIN"/>
    <property type="match status" value="1"/>
</dbReference>
<dbReference type="Gene3D" id="2.40.420.20">
    <property type="match status" value="1"/>
</dbReference>
<accession>A0A2W5ESF5</accession>
<dbReference type="GO" id="GO:1990281">
    <property type="term" value="C:efflux pump complex"/>
    <property type="evidence" value="ECO:0007669"/>
    <property type="project" value="TreeGrafter"/>
</dbReference>
<evidence type="ECO:0000313" key="3">
    <source>
        <dbReference type="Proteomes" id="UP000249645"/>
    </source>
</evidence>
<organism evidence="2 3">
    <name type="scientific">Pseudopedobacter saltans</name>
    <dbReference type="NCBI Taxonomy" id="151895"/>
    <lineage>
        <taxon>Bacteria</taxon>
        <taxon>Pseudomonadati</taxon>
        <taxon>Bacteroidota</taxon>
        <taxon>Sphingobacteriia</taxon>
        <taxon>Sphingobacteriales</taxon>
        <taxon>Sphingobacteriaceae</taxon>
        <taxon>Pseudopedobacter</taxon>
    </lineage>
</organism>
<name>A0A2W5ESF5_9SPHI</name>
<protein>
    <submittedName>
        <fullName evidence="2">Uncharacterized protein</fullName>
    </submittedName>
</protein>
<dbReference type="EMBL" id="QFOI01000324">
    <property type="protein sequence ID" value="PZP44270.1"/>
    <property type="molecule type" value="Genomic_DNA"/>
</dbReference>
<feature type="chain" id="PRO_5016000093" evidence="1">
    <location>
        <begin position="27"/>
        <end position="366"/>
    </location>
</feature>
<gene>
    <name evidence="2" type="ORF">DI598_14720</name>
</gene>
<feature type="signal peptide" evidence="1">
    <location>
        <begin position="1"/>
        <end position="26"/>
    </location>
</feature>